<dbReference type="InterPro" id="IPR013783">
    <property type="entry name" value="Ig-like_fold"/>
</dbReference>
<gene>
    <name evidence="5" type="ORF">GCM10025759_27150</name>
</gene>
<dbReference type="PANTHER" id="PTHR44757:SF2">
    <property type="entry name" value="BIOFILM ARCHITECTURE MAINTENANCE PROTEIN MBAA"/>
    <property type="match status" value="1"/>
</dbReference>
<dbReference type="CDD" id="cd01948">
    <property type="entry name" value="EAL"/>
    <property type="match status" value="1"/>
</dbReference>
<dbReference type="Gene3D" id="2.130.10.10">
    <property type="entry name" value="YVTN repeat-like/Quinoprotein amine dehydrogenase"/>
    <property type="match status" value="3"/>
</dbReference>
<accession>A0ABP9LJJ7</accession>
<dbReference type="InterPro" id="IPR035965">
    <property type="entry name" value="PAS-like_dom_sf"/>
</dbReference>
<dbReference type="PANTHER" id="PTHR44757">
    <property type="entry name" value="DIGUANYLATE CYCLASE DGCP"/>
    <property type="match status" value="1"/>
</dbReference>
<evidence type="ECO:0000259" key="1">
    <source>
        <dbReference type="PROSITE" id="PS50112"/>
    </source>
</evidence>
<feature type="domain" description="PAC" evidence="2">
    <location>
        <begin position="925"/>
        <end position="978"/>
    </location>
</feature>
<dbReference type="Pfam" id="PF07494">
    <property type="entry name" value="Reg_prop"/>
    <property type="match status" value="4"/>
</dbReference>
<proteinExistence type="predicted"/>
<dbReference type="InterPro" id="IPR001633">
    <property type="entry name" value="EAL_dom"/>
</dbReference>
<dbReference type="Proteomes" id="UP001501083">
    <property type="component" value="Unassembled WGS sequence"/>
</dbReference>
<dbReference type="SUPFAM" id="SSF141868">
    <property type="entry name" value="EAL domain-like"/>
    <property type="match status" value="1"/>
</dbReference>
<dbReference type="SMART" id="SM00091">
    <property type="entry name" value="PAS"/>
    <property type="match status" value="1"/>
</dbReference>
<keyword evidence="6" id="KW-1185">Reference proteome</keyword>
<dbReference type="PROSITE" id="PS50887">
    <property type="entry name" value="GGDEF"/>
    <property type="match status" value="1"/>
</dbReference>
<dbReference type="InterPro" id="IPR013655">
    <property type="entry name" value="PAS_fold_3"/>
</dbReference>
<feature type="domain" description="GGDEF" evidence="4">
    <location>
        <begin position="1132"/>
        <end position="1266"/>
    </location>
</feature>
<evidence type="ECO:0000259" key="4">
    <source>
        <dbReference type="PROSITE" id="PS50887"/>
    </source>
</evidence>
<dbReference type="SMART" id="SM00267">
    <property type="entry name" value="GGDEF"/>
    <property type="match status" value="1"/>
</dbReference>
<dbReference type="Gene3D" id="2.60.40.10">
    <property type="entry name" value="Immunoglobulins"/>
    <property type="match status" value="1"/>
</dbReference>
<dbReference type="Gene3D" id="3.30.450.20">
    <property type="entry name" value="PAS domain"/>
    <property type="match status" value="2"/>
</dbReference>
<dbReference type="SMART" id="SM00086">
    <property type="entry name" value="PAC"/>
    <property type="match status" value="2"/>
</dbReference>
<dbReference type="PROSITE" id="PS50113">
    <property type="entry name" value="PAC"/>
    <property type="match status" value="2"/>
</dbReference>
<dbReference type="PROSITE" id="PS50112">
    <property type="entry name" value="PAS"/>
    <property type="match status" value="1"/>
</dbReference>
<dbReference type="SMART" id="SM00052">
    <property type="entry name" value="EAL"/>
    <property type="match status" value="1"/>
</dbReference>
<dbReference type="InterPro" id="IPR000014">
    <property type="entry name" value="PAS"/>
</dbReference>
<name>A0ABP9LJJ7_9GAMM</name>
<reference evidence="6" key="1">
    <citation type="journal article" date="2019" name="Int. J. Syst. Evol. Microbiol.">
        <title>The Global Catalogue of Microorganisms (GCM) 10K type strain sequencing project: providing services to taxonomists for standard genome sequencing and annotation.</title>
        <authorList>
            <consortium name="The Broad Institute Genomics Platform"/>
            <consortium name="The Broad Institute Genome Sequencing Center for Infectious Disease"/>
            <person name="Wu L."/>
            <person name="Ma J."/>
        </authorList>
    </citation>
    <scope>NUCLEOTIDE SEQUENCE [LARGE SCALE GENOMIC DNA]</scope>
    <source>
        <strain evidence="6">JCM 19212</strain>
    </source>
</reference>
<dbReference type="CDD" id="cd01949">
    <property type="entry name" value="GGDEF"/>
    <property type="match status" value="1"/>
</dbReference>
<protein>
    <submittedName>
        <fullName evidence="5">EAL domain-containing protein</fullName>
    </submittedName>
</protein>
<dbReference type="InterPro" id="IPR001610">
    <property type="entry name" value="PAC"/>
</dbReference>
<dbReference type="Pfam" id="PF00563">
    <property type="entry name" value="EAL"/>
    <property type="match status" value="1"/>
</dbReference>
<dbReference type="PROSITE" id="PS50883">
    <property type="entry name" value="EAL"/>
    <property type="match status" value="1"/>
</dbReference>
<dbReference type="InterPro" id="IPR000160">
    <property type="entry name" value="GGDEF_dom"/>
</dbReference>
<feature type="domain" description="PAC" evidence="2">
    <location>
        <begin position="1048"/>
        <end position="1100"/>
    </location>
</feature>
<dbReference type="InterPro" id="IPR011123">
    <property type="entry name" value="Y_Y_Y"/>
</dbReference>
<dbReference type="EMBL" id="BAABKY010000002">
    <property type="protein sequence ID" value="GAA5079142.1"/>
    <property type="molecule type" value="Genomic_DNA"/>
</dbReference>
<dbReference type="Pfam" id="PF07495">
    <property type="entry name" value="Y_Y_Y"/>
    <property type="match status" value="1"/>
</dbReference>
<dbReference type="SUPFAM" id="SSF63829">
    <property type="entry name" value="Calcium-dependent phosphotriesterase"/>
    <property type="match status" value="2"/>
</dbReference>
<dbReference type="Pfam" id="PF00990">
    <property type="entry name" value="GGDEF"/>
    <property type="match status" value="1"/>
</dbReference>
<dbReference type="Pfam" id="PF08447">
    <property type="entry name" value="PAS_3"/>
    <property type="match status" value="1"/>
</dbReference>
<feature type="domain" description="EAL" evidence="3">
    <location>
        <begin position="1275"/>
        <end position="1529"/>
    </location>
</feature>
<dbReference type="NCBIfam" id="TIGR00254">
    <property type="entry name" value="GGDEF"/>
    <property type="match status" value="1"/>
</dbReference>
<evidence type="ECO:0000259" key="2">
    <source>
        <dbReference type="PROSITE" id="PS50113"/>
    </source>
</evidence>
<dbReference type="InterPro" id="IPR035919">
    <property type="entry name" value="EAL_sf"/>
</dbReference>
<dbReference type="Gene3D" id="3.20.20.450">
    <property type="entry name" value="EAL domain"/>
    <property type="match status" value="1"/>
</dbReference>
<dbReference type="InterPro" id="IPR043128">
    <property type="entry name" value="Rev_trsase/Diguanyl_cyclase"/>
</dbReference>
<sequence>MPARTPAYTLVTAAPQPWMSVRPHSSSALRIARFAGPVLALMVALAPSAVAATRDFYFSRLGSERGLTQNTVTALAQDGQGYVWVATQGGLHRYDGQRYLPYRHNPRDPASLPDSNVTALALDGDRALWVGTYSEYLSRLDLGNGQIRRYAASAPSHPHRQVMAVLPYRGQIWVGTVAGLERLDPETGKREKVLPLESQVQGAASRQTLLATRDGVGWYAGPLGLYRLDGGSALERVGPDIAVTSLFQDHGGQLWLGRRDGLFRLHSNGRELVRMWPQDPVDAGFVPMVRAIAQAPDRKLWFSVYGYGLRRFDPVTGQAEEVREEPGIDASLPDDSVNALMVDRGGMLWVGGQFRGVAVADPRGTRFRYVFNLERPRRSDSPASADSIRAVVQAQDGALWLGTDNARLLRYDQKQDHFDDLSGLLSEDGRAPYVTGFAPADPGDLWVATDAGLYRLDPQRRTARHQPVPELGRTPLRTLAAGRDGTLWIGSHGFGVYRYRPDTGELQHYPYRENDPSGLSYPVVHAIAEDRHGHVWFGTGDGLDMLDPKTGRIRHFRHDNNDPESLSGNRVRALHLAHDGSLWVGTHAGLSRVVEGGDDRIRFTHPLTGTLSSTQVPVVFSIAEGPAGRLWLSTAAGILRYDMRSERTRSYGLADGLQDLEFHGGSVAHLSDGRIVFGGVRGLNLFDPRQMRDSGYTAPLRLLGAWVGNQATADPRALWQPKELNLDEGAGLLRLRVGALDFAPTAGLRYRYRMDGFDKDWIDNGAQSDITYTRLPYGHYTFQAQVTARDGSWNPQTLEIPITVAPPLWRHPLVIAAGVVVLLALIGALAWRRHQDRRRERGYFAQIRERDERLKLALWASGEQFWDYDLENRVLRRTRADDQAGLTPDLGVQTLVDANLQIHPDDMPHAIAKLKRHLRGEAALYLSEHRVREPDGKWVWMRARGRVVERHADGRAMRVAGTARDITASRSAERDRRIAGQVLNSMIEAVAVFDQEFRFVSVNPAFTRMTGYSDAEVIGRPTRLLDSEQHDPAFYQHVRGELRRNGRWSGEIWQQRKNGDEFLCWFQGSEVLDAGGQHGHYVAVLGDITDQKRAEQELRYLANYDTLTSLPNRALLSERLSRAIVRARRQNSRIAMLFLDLDRFKDINDSLGHAAGDRILRAAAIRLQQAVGAQHTVARLGGDEFTVLLENLEQVEQAEQVARDVLLAFETPLDIDQRHDVVISPSIGISLYPDHALVPTDLLKHADTAMYQAKAAGRRTFMRYTEAMDVEIRGRATISAALRGVLDRNELRLVFQPKLSLDQSRITGVEALLRWTSPELGDISPAQFIPLAEESGLILDIGEWALREACSVLKGWRMKGLDQLTMAVNVSSLQLLRGNLPKQVARALVESGVPPEMLQLELTESVIMANAGQTSATLDALRALGVGLAIDDFGTGYSSLAYLKRLPINTLKIDKEFIGDLTRDADDEAITTTVIAMAHSLGLTVIAEGVETEAQMQFLRGRGCDEIQGYWLARPLEAASCLSFIRAWTPHSVPTSGGTVGTVS</sequence>
<evidence type="ECO:0000313" key="5">
    <source>
        <dbReference type="EMBL" id="GAA5079142.1"/>
    </source>
</evidence>
<dbReference type="Pfam" id="PF13426">
    <property type="entry name" value="PAS_9"/>
    <property type="match status" value="1"/>
</dbReference>
<organism evidence="5 6">
    <name type="scientific">Lysobacter panacisoli</name>
    <dbReference type="NCBI Taxonomy" id="1255263"/>
    <lineage>
        <taxon>Bacteria</taxon>
        <taxon>Pseudomonadati</taxon>
        <taxon>Pseudomonadota</taxon>
        <taxon>Gammaproteobacteria</taxon>
        <taxon>Lysobacterales</taxon>
        <taxon>Lysobacteraceae</taxon>
        <taxon>Lysobacter</taxon>
    </lineage>
</organism>
<dbReference type="InterPro" id="IPR011110">
    <property type="entry name" value="Reg_prop"/>
</dbReference>
<evidence type="ECO:0000313" key="6">
    <source>
        <dbReference type="Proteomes" id="UP001501083"/>
    </source>
</evidence>
<feature type="domain" description="PAS" evidence="1">
    <location>
        <begin position="975"/>
        <end position="1020"/>
    </location>
</feature>
<dbReference type="SUPFAM" id="SSF55073">
    <property type="entry name" value="Nucleotide cyclase"/>
    <property type="match status" value="1"/>
</dbReference>
<comment type="caution">
    <text evidence="5">The sequence shown here is derived from an EMBL/GenBank/DDBJ whole genome shotgun (WGS) entry which is preliminary data.</text>
</comment>
<dbReference type="InterPro" id="IPR015943">
    <property type="entry name" value="WD40/YVTN_repeat-like_dom_sf"/>
</dbReference>
<evidence type="ECO:0000259" key="3">
    <source>
        <dbReference type="PROSITE" id="PS50883"/>
    </source>
</evidence>
<dbReference type="SUPFAM" id="SSF55785">
    <property type="entry name" value="PYP-like sensor domain (PAS domain)"/>
    <property type="match status" value="2"/>
</dbReference>
<dbReference type="CDD" id="cd00130">
    <property type="entry name" value="PAS"/>
    <property type="match status" value="1"/>
</dbReference>
<dbReference type="SUPFAM" id="SSF63825">
    <property type="entry name" value="YWTD domain"/>
    <property type="match status" value="1"/>
</dbReference>
<dbReference type="NCBIfam" id="TIGR00229">
    <property type="entry name" value="sensory_box"/>
    <property type="match status" value="2"/>
</dbReference>
<dbReference type="Gene3D" id="3.30.70.270">
    <property type="match status" value="1"/>
</dbReference>
<dbReference type="InterPro" id="IPR029787">
    <property type="entry name" value="Nucleotide_cyclase"/>
</dbReference>
<dbReference type="InterPro" id="IPR000700">
    <property type="entry name" value="PAS-assoc_C"/>
</dbReference>
<dbReference type="InterPro" id="IPR052155">
    <property type="entry name" value="Biofilm_reg_signaling"/>
</dbReference>